<accession>A0A3B0SPM8</accession>
<feature type="non-terminal residue" evidence="1">
    <location>
        <position position="1"/>
    </location>
</feature>
<dbReference type="AlphaFoldDB" id="A0A3B0SPM8"/>
<reference evidence="1" key="1">
    <citation type="submission" date="2018-06" db="EMBL/GenBank/DDBJ databases">
        <authorList>
            <person name="Zhirakovskaya E."/>
        </authorList>
    </citation>
    <scope>NUCLEOTIDE SEQUENCE</scope>
</reference>
<sequence length="595" mass="68188">VKKTIRDKYIMKKLLLALTLTLALSGTAVADNASETFRKIIDDHWNVYLSENPAFASRLGLRQYDGRLAEVTEKARQRRHAYNEETLARLNRINVSDLDKDALLNYKIFKRARVMEQESYQHPGHLFAVTNRSGWHMSFAQMPGNMSFLELGDYENYLGQLADYPRFNAENIAVLKEGVRQGYTQYCTSMKGYATSISSHIVDDVIKSAFYTPFTNFPARISSQKQQELTRRGVALIMDKVIPAYREFHQFYRDEYDPACRDTVGITSLKGGNDYYAHLIRHFTTTEMTPDQIHAKGLSEVKRLRAEMAKIIEKVKFDGSFREFITFLRTDPRFYTDSAEDLLEKAALISKRMDGQLPKLFGFLPRSPYGIKEIPSDIAEKTTIAYYMPSSGDGRTAGNYFVNTSLLESRPLYVQEALSYHEAVPGHHLQIAIQKELDIPPFRKFSGFTAFVEGWALYSERLGLEVGFYQDPYSDFGRLTYEMWRACRLVVDTGMHVMGWSRAQAIDYMVENTSLSIHNIKTEIDRYITWPGQALAYKIGELRITALRRKAEAELGENFDLRAFHDTVLGNGALPIAILEDIVNQWIAHRKQAIS</sequence>
<gene>
    <name evidence="1" type="ORF">MNBD_ALPHA01-306</name>
</gene>
<name>A0A3B0SPM8_9ZZZZ</name>
<evidence type="ECO:0008006" key="2">
    <source>
        <dbReference type="Google" id="ProtNLM"/>
    </source>
</evidence>
<dbReference type="PANTHER" id="PTHR33361:SF2">
    <property type="entry name" value="DUF885 DOMAIN-CONTAINING PROTEIN"/>
    <property type="match status" value="1"/>
</dbReference>
<organism evidence="1">
    <name type="scientific">hydrothermal vent metagenome</name>
    <dbReference type="NCBI Taxonomy" id="652676"/>
    <lineage>
        <taxon>unclassified sequences</taxon>
        <taxon>metagenomes</taxon>
        <taxon>ecological metagenomes</taxon>
    </lineage>
</organism>
<protein>
    <recommendedName>
        <fullName evidence="2">DUF885 domain-containing protein</fullName>
    </recommendedName>
</protein>
<proteinExistence type="predicted"/>
<dbReference type="Pfam" id="PF05960">
    <property type="entry name" value="DUF885"/>
    <property type="match status" value="1"/>
</dbReference>
<dbReference type="PANTHER" id="PTHR33361">
    <property type="entry name" value="GLR0591 PROTEIN"/>
    <property type="match status" value="1"/>
</dbReference>
<dbReference type="EMBL" id="UOEJ01000230">
    <property type="protein sequence ID" value="VAW06173.1"/>
    <property type="molecule type" value="Genomic_DNA"/>
</dbReference>
<evidence type="ECO:0000313" key="1">
    <source>
        <dbReference type="EMBL" id="VAW06173.1"/>
    </source>
</evidence>
<dbReference type="InterPro" id="IPR010281">
    <property type="entry name" value="DUF885"/>
</dbReference>